<protein>
    <submittedName>
        <fullName evidence="1">Uncharacterized protein</fullName>
    </submittedName>
</protein>
<dbReference type="EMBL" id="KQ983103">
    <property type="protein sequence ID" value="KYQ47470.1"/>
    <property type="molecule type" value="Genomic_DNA"/>
</dbReference>
<sequence>MCPPRYNLIPPSQPELPYSRWLDTAICCKSNLFAHRETKHYLCIECYADKTPSERYEYDFVSRHYINLGSLDSLEECDHCSVIIPRIGTTVACAVCPLVLRDFIEYLQTSQEAPYASHQPTILAIEQIRTSPIQQNNNPAEQQ</sequence>
<proteinExistence type="predicted"/>
<dbReference type="AlphaFoldDB" id="A0A151WI54"/>
<gene>
    <name evidence="1" type="ORF">ALC60_13509</name>
</gene>
<reference evidence="1 2" key="1">
    <citation type="submission" date="2015-09" db="EMBL/GenBank/DDBJ databases">
        <title>Trachymyrmex zeteki WGS genome.</title>
        <authorList>
            <person name="Nygaard S."/>
            <person name="Hu H."/>
            <person name="Boomsma J."/>
            <person name="Zhang G."/>
        </authorList>
    </citation>
    <scope>NUCLEOTIDE SEQUENCE [LARGE SCALE GENOMIC DNA]</scope>
    <source>
        <strain evidence="1">Tzet28-1</strain>
        <tissue evidence="1">Whole body</tissue>
    </source>
</reference>
<name>A0A151WI54_9HYME</name>
<accession>A0A151WI54</accession>
<keyword evidence="2" id="KW-1185">Reference proteome</keyword>
<organism evidence="1 2">
    <name type="scientific">Mycetomoellerius zeteki</name>
    <dbReference type="NCBI Taxonomy" id="64791"/>
    <lineage>
        <taxon>Eukaryota</taxon>
        <taxon>Metazoa</taxon>
        <taxon>Ecdysozoa</taxon>
        <taxon>Arthropoda</taxon>
        <taxon>Hexapoda</taxon>
        <taxon>Insecta</taxon>
        <taxon>Pterygota</taxon>
        <taxon>Neoptera</taxon>
        <taxon>Endopterygota</taxon>
        <taxon>Hymenoptera</taxon>
        <taxon>Apocrita</taxon>
        <taxon>Aculeata</taxon>
        <taxon>Formicoidea</taxon>
        <taxon>Formicidae</taxon>
        <taxon>Myrmicinae</taxon>
        <taxon>Mycetomoellerius</taxon>
    </lineage>
</organism>
<evidence type="ECO:0000313" key="1">
    <source>
        <dbReference type="EMBL" id="KYQ47470.1"/>
    </source>
</evidence>
<dbReference type="Proteomes" id="UP000075809">
    <property type="component" value="Unassembled WGS sequence"/>
</dbReference>
<evidence type="ECO:0000313" key="2">
    <source>
        <dbReference type="Proteomes" id="UP000075809"/>
    </source>
</evidence>